<dbReference type="InterPro" id="IPR024072">
    <property type="entry name" value="DHFR-like_dom_sf"/>
</dbReference>
<evidence type="ECO:0000256" key="4">
    <source>
        <dbReference type="ARBA" id="ARBA00022723"/>
    </source>
</evidence>
<dbReference type="EMBL" id="CAFABK010000006">
    <property type="protein sequence ID" value="CAB4822657.1"/>
    <property type="molecule type" value="Genomic_DNA"/>
</dbReference>
<keyword evidence="3" id="KW-0686">Riboflavin biosynthesis</keyword>
<keyword evidence="8" id="KW-0511">Multifunctional enzyme</keyword>
<comment type="pathway">
    <text evidence="1">Cofactor biosynthesis; riboflavin biosynthesis; 5-amino-6-(D-ribitylamino)uracil from GTP: step 2/4.</text>
</comment>
<dbReference type="GO" id="GO:0008270">
    <property type="term" value="F:zinc ion binding"/>
    <property type="evidence" value="ECO:0007669"/>
    <property type="project" value="InterPro"/>
</dbReference>
<keyword evidence="6" id="KW-0521">NADP</keyword>
<keyword evidence="5" id="KW-0862">Zinc</keyword>
<dbReference type="InterPro" id="IPR002125">
    <property type="entry name" value="CMP_dCMP_dom"/>
</dbReference>
<accession>A0A6J6ZSV0</accession>
<dbReference type="GO" id="GO:0008703">
    <property type="term" value="F:5-amino-6-(5-phosphoribosylamino)uracil reductase activity"/>
    <property type="evidence" value="ECO:0007669"/>
    <property type="project" value="InterPro"/>
</dbReference>
<dbReference type="GO" id="GO:0008835">
    <property type="term" value="F:diaminohydroxyphosphoribosylaminopyrimidine deaminase activity"/>
    <property type="evidence" value="ECO:0007669"/>
    <property type="project" value="InterPro"/>
</dbReference>
<keyword evidence="7" id="KW-0560">Oxidoreductase</keyword>
<evidence type="ECO:0000256" key="1">
    <source>
        <dbReference type="ARBA" id="ARBA00004882"/>
    </source>
</evidence>
<sequence>MREALTLAVLPDANCSPNPRVGCVIVSASGEIVGRGHHVAAGQPHAEVNAIAAAGELARGATAVVTLEPCLHTGRTGPCTQALIEAGVSQVIFAQADPSDIAGGGAAELMRAGIAVIGGVLADEAEQINRAWTHVQVTGRPFVSIKTAMSLDGRVAGAGGGPTTITGAAARAWVGQFRSEVDAVLVGANTVIVDNPALTARDTSGALLPNQPLRVVVGGRHLPTDLKIFADVGAGPGIQIREHDPDRILKQLLAQKVQQVLIEGGPTLIAAFVKAGLVDEILWFVAPQFLGAGPVALAPLPSPQAVMVTAVEVIDNDVLIRGALSPAPSD</sequence>
<evidence type="ECO:0000256" key="5">
    <source>
        <dbReference type="ARBA" id="ARBA00022833"/>
    </source>
</evidence>
<dbReference type="InterPro" id="IPR002734">
    <property type="entry name" value="RibDG_C"/>
</dbReference>
<dbReference type="NCBIfam" id="TIGR00326">
    <property type="entry name" value="eubact_ribD"/>
    <property type="match status" value="1"/>
</dbReference>
<dbReference type="UniPathway" id="UPA00275">
    <property type="reaction ID" value="UER00401"/>
</dbReference>
<dbReference type="InterPro" id="IPR016193">
    <property type="entry name" value="Cytidine_deaminase-like"/>
</dbReference>
<gene>
    <name evidence="10" type="ORF">UFOPK3204_00254</name>
</gene>
<evidence type="ECO:0000313" key="10">
    <source>
        <dbReference type="EMBL" id="CAB4822657.1"/>
    </source>
</evidence>
<dbReference type="PROSITE" id="PS51747">
    <property type="entry name" value="CYT_DCMP_DEAMINASES_2"/>
    <property type="match status" value="1"/>
</dbReference>
<evidence type="ECO:0000256" key="2">
    <source>
        <dbReference type="ARBA" id="ARBA00004910"/>
    </source>
</evidence>
<protein>
    <submittedName>
        <fullName evidence="10">Unannotated protein</fullName>
    </submittedName>
</protein>
<dbReference type="InterPro" id="IPR004794">
    <property type="entry name" value="Eubact_RibD"/>
</dbReference>
<comment type="pathway">
    <text evidence="2">Cofactor biosynthesis; riboflavin biosynthesis; 5-amino-6-(D-ribitylamino)uracil from GTP: step 3/4.</text>
</comment>
<reference evidence="10" key="1">
    <citation type="submission" date="2020-05" db="EMBL/GenBank/DDBJ databases">
        <authorList>
            <person name="Chiriac C."/>
            <person name="Salcher M."/>
            <person name="Ghai R."/>
            <person name="Kavagutti S V."/>
        </authorList>
    </citation>
    <scope>NUCLEOTIDE SEQUENCE</scope>
</reference>
<name>A0A6J6ZSV0_9ZZZZ</name>
<dbReference type="SUPFAM" id="SSF53927">
    <property type="entry name" value="Cytidine deaminase-like"/>
    <property type="match status" value="1"/>
</dbReference>
<dbReference type="PIRSF" id="PIRSF006769">
    <property type="entry name" value="RibD"/>
    <property type="match status" value="1"/>
</dbReference>
<evidence type="ECO:0000256" key="6">
    <source>
        <dbReference type="ARBA" id="ARBA00022857"/>
    </source>
</evidence>
<dbReference type="SUPFAM" id="SSF53597">
    <property type="entry name" value="Dihydrofolate reductase-like"/>
    <property type="match status" value="1"/>
</dbReference>
<evidence type="ECO:0000256" key="7">
    <source>
        <dbReference type="ARBA" id="ARBA00023002"/>
    </source>
</evidence>
<evidence type="ECO:0000256" key="3">
    <source>
        <dbReference type="ARBA" id="ARBA00022619"/>
    </source>
</evidence>
<dbReference type="InterPro" id="IPR050765">
    <property type="entry name" value="Riboflavin_Biosynth_HTPR"/>
</dbReference>
<evidence type="ECO:0000256" key="8">
    <source>
        <dbReference type="ARBA" id="ARBA00023268"/>
    </source>
</evidence>
<organism evidence="10">
    <name type="scientific">freshwater metagenome</name>
    <dbReference type="NCBI Taxonomy" id="449393"/>
    <lineage>
        <taxon>unclassified sequences</taxon>
        <taxon>metagenomes</taxon>
        <taxon>ecological metagenomes</taxon>
    </lineage>
</organism>
<dbReference type="Gene3D" id="3.40.430.10">
    <property type="entry name" value="Dihydrofolate Reductase, subunit A"/>
    <property type="match status" value="2"/>
</dbReference>
<dbReference type="PROSITE" id="PS00903">
    <property type="entry name" value="CYT_DCMP_DEAMINASES_1"/>
    <property type="match status" value="1"/>
</dbReference>
<keyword evidence="4" id="KW-0479">Metal-binding</keyword>
<dbReference type="Pfam" id="PF01872">
    <property type="entry name" value="RibD_C"/>
    <property type="match status" value="1"/>
</dbReference>
<proteinExistence type="predicted"/>
<dbReference type="AlphaFoldDB" id="A0A6J6ZSV0"/>
<dbReference type="GO" id="GO:0009231">
    <property type="term" value="P:riboflavin biosynthetic process"/>
    <property type="evidence" value="ECO:0007669"/>
    <property type="project" value="UniProtKB-UniPathway"/>
</dbReference>
<dbReference type="Gene3D" id="3.40.140.10">
    <property type="entry name" value="Cytidine Deaminase, domain 2"/>
    <property type="match status" value="1"/>
</dbReference>
<evidence type="ECO:0000259" key="9">
    <source>
        <dbReference type="PROSITE" id="PS51747"/>
    </source>
</evidence>
<dbReference type="InterPro" id="IPR016192">
    <property type="entry name" value="APOBEC/CMP_deaminase_Zn-bd"/>
</dbReference>
<dbReference type="CDD" id="cd01284">
    <property type="entry name" value="Riboflavin_deaminase-reductase"/>
    <property type="match status" value="1"/>
</dbReference>
<dbReference type="Pfam" id="PF00383">
    <property type="entry name" value="dCMP_cyt_deam_1"/>
    <property type="match status" value="1"/>
</dbReference>
<feature type="domain" description="CMP/dCMP-type deaminase" evidence="9">
    <location>
        <begin position="1"/>
        <end position="117"/>
    </location>
</feature>
<dbReference type="PANTHER" id="PTHR38011">
    <property type="entry name" value="DIHYDROFOLATE REDUCTASE FAMILY PROTEIN (AFU_ORTHOLOGUE AFUA_8G06820)"/>
    <property type="match status" value="1"/>
</dbReference>
<dbReference type="PANTHER" id="PTHR38011:SF7">
    <property type="entry name" value="2,5-DIAMINO-6-RIBOSYLAMINO-4(3H)-PYRIMIDINONE 5'-PHOSPHATE REDUCTASE"/>
    <property type="match status" value="1"/>
</dbReference>